<organism evidence="1 2">
    <name type="scientific">Gottfriedia acidiceleris</name>
    <dbReference type="NCBI Taxonomy" id="371036"/>
    <lineage>
        <taxon>Bacteria</taxon>
        <taxon>Bacillati</taxon>
        <taxon>Bacillota</taxon>
        <taxon>Bacilli</taxon>
        <taxon>Bacillales</taxon>
        <taxon>Bacillaceae</taxon>
        <taxon>Gottfriedia</taxon>
    </lineage>
</organism>
<dbReference type="EMBL" id="CP096034">
    <property type="protein sequence ID" value="UPM54587.1"/>
    <property type="molecule type" value="Genomic_DNA"/>
</dbReference>
<accession>A0ABY4JPH0</accession>
<protein>
    <submittedName>
        <fullName evidence="1">Uncharacterized protein</fullName>
    </submittedName>
</protein>
<reference evidence="1 2" key="1">
    <citation type="submission" date="2022-04" db="EMBL/GenBank/DDBJ databases">
        <title>Mechanism of arsenic methylation and mitigation arsenic toxicity by Bacillus sp. LH14 from an Arsenic-Contaminated Paddy Soil.</title>
        <authorList>
            <person name="Wang D."/>
        </authorList>
    </citation>
    <scope>NUCLEOTIDE SEQUENCE [LARGE SCALE GENOMIC DNA]</scope>
    <source>
        <strain evidence="1 2">LH14</strain>
    </source>
</reference>
<keyword evidence="2" id="KW-1185">Reference proteome</keyword>
<proteinExistence type="predicted"/>
<evidence type="ECO:0000313" key="1">
    <source>
        <dbReference type="EMBL" id="UPM54587.1"/>
    </source>
</evidence>
<dbReference type="RefSeq" id="WP_248267684.1">
    <property type="nucleotide sequence ID" value="NZ_CP096034.1"/>
</dbReference>
<evidence type="ECO:0000313" key="2">
    <source>
        <dbReference type="Proteomes" id="UP000830639"/>
    </source>
</evidence>
<name>A0ABY4JPH0_9BACI</name>
<gene>
    <name evidence="1" type="ORF">MY490_01490</name>
</gene>
<dbReference type="Proteomes" id="UP000830639">
    <property type="component" value="Chromosome"/>
</dbReference>
<sequence>MGRKNNFKITEPMLNEYYDLSQKKKDIENQLEELQKIFHGYFDHQVGMNEKGELIINNLKLERIIRKKEKFNEEKTINKLEELNLSDLIQIVRKPDGDKIKSAINLGLLKEKDLDGCISVNSSQAIYVKPLKNKV</sequence>